<dbReference type="EC" id="3.1.1.96" evidence="4"/>
<dbReference type="NCBIfam" id="TIGR00256">
    <property type="entry name" value="D-aminoacyl-tRNA deacylase"/>
    <property type="match status" value="1"/>
</dbReference>
<evidence type="ECO:0000313" key="5">
    <source>
        <dbReference type="EMBL" id="KLU66459.1"/>
    </source>
</evidence>
<dbReference type="AlphaFoldDB" id="A0A0J1FSK4"/>
<comment type="catalytic activity">
    <reaction evidence="4">
        <text>glycyl-tRNA(Ala) + H2O = tRNA(Ala) + glycine + H(+)</text>
        <dbReference type="Rhea" id="RHEA:53744"/>
        <dbReference type="Rhea" id="RHEA-COMP:9657"/>
        <dbReference type="Rhea" id="RHEA-COMP:13640"/>
        <dbReference type="ChEBI" id="CHEBI:15377"/>
        <dbReference type="ChEBI" id="CHEBI:15378"/>
        <dbReference type="ChEBI" id="CHEBI:57305"/>
        <dbReference type="ChEBI" id="CHEBI:78442"/>
        <dbReference type="ChEBI" id="CHEBI:78522"/>
    </reaction>
</comment>
<comment type="subcellular location">
    <subcellularLocation>
        <location evidence="4">Cytoplasm</location>
    </subcellularLocation>
</comment>
<dbReference type="PANTHER" id="PTHR10472:SF5">
    <property type="entry name" value="D-AMINOACYL-TRNA DEACYLASE 1"/>
    <property type="match status" value="1"/>
</dbReference>
<comment type="catalytic activity">
    <reaction evidence="4">
        <text>a D-aminoacyl-tRNA + H2O = a tRNA + a D-alpha-amino acid + H(+)</text>
        <dbReference type="Rhea" id="RHEA:13953"/>
        <dbReference type="Rhea" id="RHEA-COMP:10123"/>
        <dbReference type="Rhea" id="RHEA-COMP:10124"/>
        <dbReference type="ChEBI" id="CHEBI:15377"/>
        <dbReference type="ChEBI" id="CHEBI:15378"/>
        <dbReference type="ChEBI" id="CHEBI:59871"/>
        <dbReference type="ChEBI" id="CHEBI:78442"/>
        <dbReference type="ChEBI" id="CHEBI:79333"/>
        <dbReference type="EC" id="3.1.1.96"/>
    </reaction>
</comment>
<dbReference type="PATRIC" id="fig|476652.3.peg.1922"/>
<dbReference type="STRING" id="476652.DEAC_c18580"/>
<dbReference type="SUPFAM" id="SSF69500">
    <property type="entry name" value="DTD-like"/>
    <property type="match status" value="1"/>
</dbReference>
<keyword evidence="4" id="KW-0694">RNA-binding</keyword>
<dbReference type="GO" id="GO:0005737">
    <property type="term" value="C:cytoplasm"/>
    <property type="evidence" value="ECO:0007669"/>
    <property type="project" value="UniProtKB-SubCell"/>
</dbReference>
<dbReference type="Pfam" id="PF02580">
    <property type="entry name" value="Tyr_Deacylase"/>
    <property type="match status" value="1"/>
</dbReference>
<dbReference type="GO" id="GO:0106026">
    <property type="term" value="F:Gly-tRNA(Ala) deacylase activity"/>
    <property type="evidence" value="ECO:0007669"/>
    <property type="project" value="UniProtKB-UniRule"/>
</dbReference>
<sequence length="149" mass="16178">MRSVVQRVKRASVKVLGETVGEISAGLLVLLGVGLKDQEADIAWMVDKLSGLRIFEDSAGKMNRSLLDAGGEILLVSQFTLYGDCRSGKRPSFTAASPPERAKIIFEQAKEGLRNKGLHVETGVFQAEMDVELVNDGPVTILLDSEKTF</sequence>
<dbReference type="Gene3D" id="3.50.80.10">
    <property type="entry name" value="D-tyrosyl-tRNA(Tyr) deacylase"/>
    <property type="match status" value="1"/>
</dbReference>
<keyword evidence="3 4" id="KW-0378">Hydrolase</keyword>
<gene>
    <name evidence="4 5" type="primary">dtd</name>
    <name evidence="5" type="ORF">DEAC_c18580</name>
</gene>
<proteinExistence type="inferred from homology"/>
<organism evidence="5 6">
    <name type="scientific">Desulfosporosinus acididurans</name>
    <dbReference type="NCBI Taxonomy" id="476652"/>
    <lineage>
        <taxon>Bacteria</taxon>
        <taxon>Bacillati</taxon>
        <taxon>Bacillota</taxon>
        <taxon>Clostridia</taxon>
        <taxon>Eubacteriales</taxon>
        <taxon>Desulfitobacteriaceae</taxon>
        <taxon>Desulfosporosinus</taxon>
    </lineage>
</organism>
<evidence type="ECO:0000256" key="2">
    <source>
        <dbReference type="ARBA" id="ARBA00022555"/>
    </source>
</evidence>
<dbReference type="GO" id="GO:0019478">
    <property type="term" value="P:D-amino acid catabolic process"/>
    <property type="evidence" value="ECO:0007669"/>
    <property type="project" value="UniProtKB-UniRule"/>
</dbReference>
<evidence type="ECO:0000256" key="3">
    <source>
        <dbReference type="ARBA" id="ARBA00022801"/>
    </source>
</evidence>
<reference evidence="5 6" key="1">
    <citation type="submission" date="2015-06" db="EMBL/GenBank/DDBJ databases">
        <title>Draft genome of the moderately acidophilic sulfate reducer Candidatus Desulfosporosinus acididurans strain M1.</title>
        <authorList>
            <person name="Poehlein A."/>
            <person name="Petzsch P."/>
            <person name="Johnson B.D."/>
            <person name="Schloemann M."/>
            <person name="Daniel R."/>
            <person name="Muehling M."/>
        </authorList>
    </citation>
    <scope>NUCLEOTIDE SEQUENCE [LARGE SCALE GENOMIC DNA]</scope>
    <source>
        <strain evidence="5 6">M1</strain>
    </source>
</reference>
<dbReference type="GO" id="GO:0043908">
    <property type="term" value="F:Ser(Gly)-tRNA(Ala) hydrolase activity"/>
    <property type="evidence" value="ECO:0007669"/>
    <property type="project" value="UniProtKB-UniRule"/>
</dbReference>
<accession>A0A0J1FSK4</accession>
<dbReference type="EC" id="3.1.1.-" evidence="4"/>
<dbReference type="PANTHER" id="PTHR10472">
    <property type="entry name" value="D-TYROSYL-TRNA TYR DEACYLASE"/>
    <property type="match status" value="1"/>
</dbReference>
<evidence type="ECO:0000256" key="1">
    <source>
        <dbReference type="ARBA" id="ARBA00009673"/>
    </source>
</evidence>
<dbReference type="InterPro" id="IPR023509">
    <property type="entry name" value="DTD-like_sf"/>
</dbReference>
<feature type="short sequence motif" description="Gly-cisPro motif, important for rejection of L-amino acids" evidence="4">
    <location>
        <begin position="137"/>
        <end position="138"/>
    </location>
</feature>
<dbReference type="InterPro" id="IPR003732">
    <property type="entry name" value="Daa-tRNA_deacyls_DTD"/>
</dbReference>
<dbReference type="EMBL" id="LDZY01000005">
    <property type="protein sequence ID" value="KLU66459.1"/>
    <property type="molecule type" value="Genomic_DNA"/>
</dbReference>
<evidence type="ECO:0000256" key="4">
    <source>
        <dbReference type="HAMAP-Rule" id="MF_00518"/>
    </source>
</evidence>
<comment type="caution">
    <text evidence="5">The sequence shown here is derived from an EMBL/GenBank/DDBJ whole genome shotgun (WGS) entry which is preliminary data.</text>
</comment>
<comment type="domain">
    <text evidence="4">A Gly-cisPro motif from one monomer fits into the active site of the other monomer to allow specific chiral rejection of L-amino acids.</text>
</comment>
<name>A0A0J1FSK4_9FIRM</name>
<comment type="subunit">
    <text evidence="4">Homodimer.</text>
</comment>
<keyword evidence="6" id="KW-1185">Reference proteome</keyword>
<dbReference type="FunFam" id="3.50.80.10:FF:000001">
    <property type="entry name" value="D-aminoacyl-tRNA deacylase"/>
    <property type="match status" value="1"/>
</dbReference>
<dbReference type="GO" id="GO:0051500">
    <property type="term" value="F:D-tyrosyl-tRNA(Tyr) deacylase activity"/>
    <property type="evidence" value="ECO:0007669"/>
    <property type="project" value="TreeGrafter"/>
</dbReference>
<dbReference type="Proteomes" id="UP000036356">
    <property type="component" value="Unassembled WGS sequence"/>
</dbReference>
<dbReference type="GO" id="GO:0000049">
    <property type="term" value="F:tRNA binding"/>
    <property type="evidence" value="ECO:0007669"/>
    <property type="project" value="UniProtKB-UniRule"/>
</dbReference>
<evidence type="ECO:0000313" key="6">
    <source>
        <dbReference type="Proteomes" id="UP000036356"/>
    </source>
</evidence>
<keyword evidence="4" id="KW-0963">Cytoplasm</keyword>
<comment type="similarity">
    <text evidence="1 4">Belongs to the DTD family.</text>
</comment>
<keyword evidence="2 4" id="KW-0820">tRNA-binding</keyword>
<dbReference type="HAMAP" id="MF_00518">
    <property type="entry name" value="Deacylase_Dtd"/>
    <property type="match status" value="1"/>
</dbReference>
<comment type="function">
    <text evidence="4">An aminoacyl-tRNA editing enzyme that deacylates mischarged D-aminoacyl-tRNAs. Also deacylates mischarged glycyl-tRNA(Ala), protecting cells against glycine mischarging by AlaRS. Acts via tRNA-based rather than protein-based catalysis; rejects L-amino acids rather than detecting D-amino acids in the active site. By recycling D-aminoacyl-tRNA to D-amino acids and free tRNA molecules, this enzyme counteracts the toxicity associated with the formation of D-aminoacyl-tRNA entities in vivo and helps enforce protein L-homochirality.</text>
</comment>
<protein>
    <recommendedName>
        <fullName evidence="4">D-aminoacyl-tRNA deacylase</fullName>
        <shortName evidence="4">DTD</shortName>
        <ecNumber evidence="4">3.1.1.96</ecNumber>
    </recommendedName>
    <alternativeName>
        <fullName evidence="4">Gly-tRNA(Ala) deacylase</fullName>
        <ecNumber evidence="4">3.1.1.-</ecNumber>
    </alternativeName>
</protein>
<dbReference type="RefSeq" id="WP_047809709.1">
    <property type="nucleotide sequence ID" value="NZ_LDZY01000005.1"/>
</dbReference>